<dbReference type="Proteomes" id="UP000192411">
    <property type="component" value="Unassembled WGS sequence"/>
</dbReference>
<keyword evidence="1" id="KW-0812">Transmembrane</keyword>
<dbReference type="EMBL" id="MVIM01000007">
    <property type="protein sequence ID" value="ORB64783.1"/>
    <property type="molecule type" value="Genomic_DNA"/>
</dbReference>
<keyword evidence="1" id="KW-0472">Membrane</keyword>
<name>A0A1X0JPH4_9MYCO</name>
<sequence>MKKVVIEILAALLFFGGLQLAFSTGTGLLFVVAIIMVTIGIAVFVLGFFVGDGLRSALSGQNSRAFRDAALGMATVQGVSQTGTYINEQPQVRIDLNVETIDGKTFQSQAKLVVPLTELALLRPGIVLPVRYLPDRLDRVEIDRSDDQAAAQEVYDQSMIRKGLTTPEMLAVARQGVRAQGVVRNVTVSGDVRHDWTRVVLDVAVTRPDGSMFTTETTKFIAPHEIGNMQVGKVLDVRYMPDNESVIAFSRQANQTSDGASHTL</sequence>
<feature type="transmembrane region" description="Helical" evidence="1">
    <location>
        <begin position="30"/>
        <end position="51"/>
    </location>
</feature>
<evidence type="ECO:0000313" key="2">
    <source>
        <dbReference type="EMBL" id="ORB64783.1"/>
    </source>
</evidence>
<evidence type="ECO:0000256" key="1">
    <source>
        <dbReference type="SAM" id="Phobius"/>
    </source>
</evidence>
<evidence type="ECO:0000313" key="3">
    <source>
        <dbReference type="Proteomes" id="UP000192411"/>
    </source>
</evidence>
<dbReference type="STRING" id="75922.BST47_16000"/>
<dbReference type="RefSeq" id="WP_083126484.1">
    <property type="nucleotide sequence ID" value="NZ_MVIM01000007.1"/>
</dbReference>
<proteinExistence type="predicted"/>
<dbReference type="AlphaFoldDB" id="A0A1X0JPH4"/>
<keyword evidence="3" id="KW-1185">Reference proteome</keyword>
<keyword evidence="1" id="KW-1133">Transmembrane helix</keyword>
<gene>
    <name evidence="2" type="ORF">BST47_16000</name>
</gene>
<protein>
    <submittedName>
        <fullName evidence="2">Uncharacterized protein</fullName>
    </submittedName>
</protein>
<organism evidence="2 3">
    <name type="scientific">Mycolicibacterium tusciae</name>
    <dbReference type="NCBI Taxonomy" id="75922"/>
    <lineage>
        <taxon>Bacteria</taxon>
        <taxon>Bacillati</taxon>
        <taxon>Actinomycetota</taxon>
        <taxon>Actinomycetes</taxon>
        <taxon>Mycobacteriales</taxon>
        <taxon>Mycobacteriaceae</taxon>
        <taxon>Mycolicibacterium</taxon>
    </lineage>
</organism>
<accession>A0A1X0JPH4</accession>
<comment type="caution">
    <text evidence="2">The sequence shown here is derived from an EMBL/GenBank/DDBJ whole genome shotgun (WGS) entry which is preliminary data.</text>
</comment>
<reference evidence="2 3" key="1">
    <citation type="submission" date="2017-02" db="EMBL/GenBank/DDBJ databases">
        <title>The new phylogeny of genus Mycobacterium.</title>
        <authorList>
            <person name="Tortoli E."/>
            <person name="Trovato A."/>
            <person name="Cirillo D.M."/>
        </authorList>
    </citation>
    <scope>NUCLEOTIDE SEQUENCE [LARGE SCALE GENOMIC DNA]</scope>
    <source>
        <strain evidence="2 3">DSM 44338</strain>
    </source>
</reference>